<proteinExistence type="predicted"/>
<reference evidence="2 3" key="1">
    <citation type="journal article" date="2019" name="Commun. Biol.">
        <title>The bagworm genome reveals a unique fibroin gene that provides high tensile strength.</title>
        <authorList>
            <person name="Kono N."/>
            <person name="Nakamura H."/>
            <person name="Ohtoshi R."/>
            <person name="Tomita M."/>
            <person name="Numata K."/>
            <person name="Arakawa K."/>
        </authorList>
    </citation>
    <scope>NUCLEOTIDE SEQUENCE [LARGE SCALE GENOMIC DNA]</scope>
</reference>
<organism evidence="2 3">
    <name type="scientific">Eumeta variegata</name>
    <name type="common">Bagworm moth</name>
    <name type="synonym">Eumeta japonica</name>
    <dbReference type="NCBI Taxonomy" id="151549"/>
    <lineage>
        <taxon>Eukaryota</taxon>
        <taxon>Metazoa</taxon>
        <taxon>Ecdysozoa</taxon>
        <taxon>Arthropoda</taxon>
        <taxon>Hexapoda</taxon>
        <taxon>Insecta</taxon>
        <taxon>Pterygota</taxon>
        <taxon>Neoptera</taxon>
        <taxon>Endopterygota</taxon>
        <taxon>Lepidoptera</taxon>
        <taxon>Glossata</taxon>
        <taxon>Ditrysia</taxon>
        <taxon>Tineoidea</taxon>
        <taxon>Psychidae</taxon>
        <taxon>Oiketicinae</taxon>
        <taxon>Eumeta</taxon>
    </lineage>
</organism>
<feature type="region of interest" description="Disordered" evidence="1">
    <location>
        <begin position="211"/>
        <end position="245"/>
    </location>
</feature>
<dbReference type="AlphaFoldDB" id="A0A4C1UBM3"/>
<feature type="compositionally biased region" description="Basic and acidic residues" evidence="1">
    <location>
        <begin position="147"/>
        <end position="161"/>
    </location>
</feature>
<feature type="compositionally biased region" description="Polar residues" evidence="1">
    <location>
        <begin position="162"/>
        <end position="184"/>
    </location>
</feature>
<feature type="region of interest" description="Disordered" evidence="1">
    <location>
        <begin position="119"/>
        <end position="187"/>
    </location>
</feature>
<comment type="caution">
    <text evidence="2">The sequence shown here is derived from an EMBL/GenBank/DDBJ whole genome shotgun (WGS) entry which is preliminary data.</text>
</comment>
<protein>
    <submittedName>
        <fullName evidence="2">Uncharacterized protein</fullName>
    </submittedName>
</protein>
<evidence type="ECO:0000313" key="2">
    <source>
        <dbReference type="EMBL" id="GBP23855.1"/>
    </source>
</evidence>
<feature type="compositionally biased region" description="Pro residues" evidence="1">
    <location>
        <begin position="132"/>
        <end position="146"/>
    </location>
</feature>
<dbReference type="EMBL" id="BGZK01000154">
    <property type="protein sequence ID" value="GBP23855.1"/>
    <property type="molecule type" value="Genomic_DNA"/>
</dbReference>
<name>A0A4C1UBM3_EUMVA</name>
<sequence length="263" mass="29177">MRTIQPLDRSARPELTVGSWAGGARADVTCSYELNISRVLKNNNVQTLKTNISPGKNRSDRRRVAECAAPAAAGRRTRSILCQETERASPGAGRRAGAPRSLQLIRLFAEWYTAEEHLPGAGRRARRRARPEPPPVHISPTSPPPVRGREPARAAETEHLQTTENVRNSNSRVNHQSPIGSRQDNIARDQNVLPSTCCALRLLRIIRSPRPRRYQGGSDARRPSAAAIHDARSMNRGASETETGRDRRRLFLSSVLQDITLKL</sequence>
<dbReference type="Proteomes" id="UP000299102">
    <property type="component" value="Unassembled WGS sequence"/>
</dbReference>
<evidence type="ECO:0000256" key="1">
    <source>
        <dbReference type="SAM" id="MobiDB-lite"/>
    </source>
</evidence>
<evidence type="ECO:0000313" key="3">
    <source>
        <dbReference type="Proteomes" id="UP000299102"/>
    </source>
</evidence>
<keyword evidence="3" id="KW-1185">Reference proteome</keyword>
<gene>
    <name evidence="2" type="ORF">EVAR_86232_1</name>
</gene>
<accession>A0A4C1UBM3</accession>